<dbReference type="Proteomes" id="UP000220836">
    <property type="component" value="Unassembled WGS sequence"/>
</dbReference>
<dbReference type="SUPFAM" id="SSF51905">
    <property type="entry name" value="FAD/NAD(P)-binding domain"/>
    <property type="match status" value="1"/>
</dbReference>
<dbReference type="Gene3D" id="3.50.50.60">
    <property type="entry name" value="FAD/NAD(P)-binding domain"/>
    <property type="match status" value="1"/>
</dbReference>
<organism evidence="3 4">
    <name type="scientific">Pelagimonas varians</name>
    <dbReference type="NCBI Taxonomy" id="696760"/>
    <lineage>
        <taxon>Bacteria</taxon>
        <taxon>Pseudomonadati</taxon>
        <taxon>Pseudomonadota</taxon>
        <taxon>Alphaproteobacteria</taxon>
        <taxon>Rhodobacterales</taxon>
        <taxon>Roseobacteraceae</taxon>
        <taxon>Pelagimonas</taxon>
    </lineage>
</organism>
<dbReference type="GO" id="GO:0050622">
    <property type="term" value="F:glycine dehydrogenase (cyanide-forming) activity"/>
    <property type="evidence" value="ECO:0007669"/>
    <property type="project" value="UniProtKB-EC"/>
</dbReference>
<evidence type="ECO:0000313" key="3">
    <source>
        <dbReference type="EMBL" id="SMX36396.1"/>
    </source>
</evidence>
<dbReference type="InterPro" id="IPR036188">
    <property type="entry name" value="FAD/NAD-bd_sf"/>
</dbReference>
<gene>
    <name evidence="3" type="primary">hcnC</name>
    <name evidence="3" type="ORF">PEV8663_00794</name>
</gene>
<evidence type="ECO:0000259" key="2">
    <source>
        <dbReference type="Pfam" id="PF01266"/>
    </source>
</evidence>
<sequence length="369" mass="39049">MVQTSDVIVIGAGMAGVSLAGRLAQHAKVTILEAQPGPGTQATGRSAALLVCNYGNAVLRRINALAGSFLADPAELGERSFLTPRGMLFFAGIGDIATFESELARGDGLERISSSDAVKMVPILRPDAVAAACLEPDAQDIDVDRMLNGFLRAARGHGAVLVNNAEVTAINRTSNWQVEAGGNRYEAPIVVNAAGAWADQVALMAGVAPLGLRALRRSAALLPVPDDYDITHWPMMEPITESWYAKPVSGKLMVSPADADPVAPMDAWPDDMVLAEGLDRFERSVTMPVTRVSHSWAGLRTFAPDDTPAVGFADQQDGFFWLAGQGGYGIQTAPVLSQLSCDLLRGITPSIAADLIVSLDPNRFTKDSL</sequence>
<dbReference type="PANTHER" id="PTHR13847">
    <property type="entry name" value="SARCOSINE DEHYDROGENASE-RELATED"/>
    <property type="match status" value="1"/>
</dbReference>
<evidence type="ECO:0000313" key="4">
    <source>
        <dbReference type="Proteomes" id="UP000220836"/>
    </source>
</evidence>
<dbReference type="OrthoDB" id="7421214at2"/>
<reference evidence="3 4" key="1">
    <citation type="submission" date="2017-05" db="EMBL/GenBank/DDBJ databases">
        <authorList>
            <person name="Song R."/>
            <person name="Chenine A.L."/>
            <person name="Ruprecht R.M."/>
        </authorList>
    </citation>
    <scope>NUCLEOTIDE SEQUENCE [LARGE SCALE GENOMIC DNA]</scope>
    <source>
        <strain evidence="3 4">CECT 8663</strain>
    </source>
</reference>
<feature type="domain" description="FAD dependent oxidoreductase" evidence="2">
    <location>
        <begin position="6"/>
        <end position="342"/>
    </location>
</feature>
<dbReference type="GO" id="GO:0005737">
    <property type="term" value="C:cytoplasm"/>
    <property type="evidence" value="ECO:0007669"/>
    <property type="project" value="TreeGrafter"/>
</dbReference>
<dbReference type="RefSeq" id="WP_097803321.1">
    <property type="nucleotide sequence ID" value="NZ_FXYH01000002.1"/>
</dbReference>
<dbReference type="EC" id="1.4.99.5" evidence="3"/>
<dbReference type="PANTHER" id="PTHR13847:SF287">
    <property type="entry name" value="FAD-DEPENDENT OXIDOREDUCTASE DOMAIN-CONTAINING PROTEIN 1"/>
    <property type="match status" value="1"/>
</dbReference>
<protein>
    <submittedName>
        <fullName evidence="3">Hydrogen cyanide synthase subunit HcnC</fullName>
        <ecNumber evidence="3">1.4.99.5</ecNumber>
    </submittedName>
</protein>
<name>A0A238K373_9RHOB</name>
<dbReference type="InterPro" id="IPR006076">
    <property type="entry name" value="FAD-dep_OxRdtase"/>
</dbReference>
<keyword evidence="4" id="KW-1185">Reference proteome</keyword>
<dbReference type="Pfam" id="PF01266">
    <property type="entry name" value="DAO"/>
    <property type="match status" value="1"/>
</dbReference>
<dbReference type="EMBL" id="FXYH01000002">
    <property type="protein sequence ID" value="SMX36396.1"/>
    <property type="molecule type" value="Genomic_DNA"/>
</dbReference>
<dbReference type="Gene3D" id="3.30.9.10">
    <property type="entry name" value="D-Amino Acid Oxidase, subunit A, domain 2"/>
    <property type="match status" value="1"/>
</dbReference>
<evidence type="ECO:0000256" key="1">
    <source>
        <dbReference type="ARBA" id="ARBA00023002"/>
    </source>
</evidence>
<accession>A0A238K373</accession>
<dbReference type="AlphaFoldDB" id="A0A238K373"/>
<keyword evidence="1 3" id="KW-0560">Oxidoreductase</keyword>
<proteinExistence type="predicted"/>